<name>A0A3L8SYB4_CHLGU</name>
<keyword evidence="2" id="KW-1185">Reference proteome</keyword>
<proteinExistence type="predicted"/>
<sequence>MTFLWSSWEPEGSDAMDTGRIRSAAGALTPLLLDAPSSSKTISWDFLRASSQRDTNNNLASLEMSA</sequence>
<gene>
    <name evidence="1" type="ORF">DV515_00001286</name>
</gene>
<comment type="caution">
    <text evidence="1">The sequence shown here is derived from an EMBL/GenBank/DDBJ whole genome shotgun (WGS) entry which is preliminary data.</text>
</comment>
<dbReference type="Proteomes" id="UP000276834">
    <property type="component" value="Unassembled WGS sequence"/>
</dbReference>
<dbReference type="EMBL" id="QUSF01000003">
    <property type="protein sequence ID" value="RLW11200.1"/>
    <property type="molecule type" value="Genomic_DNA"/>
</dbReference>
<protein>
    <submittedName>
        <fullName evidence="1">Uncharacterized protein</fullName>
    </submittedName>
</protein>
<accession>A0A3L8SYB4</accession>
<reference evidence="1 2" key="1">
    <citation type="journal article" date="2018" name="Proc. R. Soc. B">
        <title>A non-coding region near Follistatin controls head colour polymorphism in the Gouldian finch.</title>
        <authorList>
            <person name="Toomey M.B."/>
            <person name="Marques C.I."/>
            <person name="Andrade P."/>
            <person name="Araujo P.M."/>
            <person name="Sabatino S."/>
            <person name="Gazda M.A."/>
            <person name="Afonso S."/>
            <person name="Lopes R.J."/>
            <person name="Corbo J.C."/>
            <person name="Carneiro M."/>
        </authorList>
    </citation>
    <scope>NUCLEOTIDE SEQUENCE [LARGE SCALE GENOMIC DNA]</scope>
    <source>
        <strain evidence="1">Red01</strain>
        <tissue evidence="1">Muscle</tissue>
    </source>
</reference>
<evidence type="ECO:0000313" key="1">
    <source>
        <dbReference type="EMBL" id="RLW11200.1"/>
    </source>
</evidence>
<dbReference type="AlphaFoldDB" id="A0A3L8SYB4"/>
<evidence type="ECO:0000313" key="2">
    <source>
        <dbReference type="Proteomes" id="UP000276834"/>
    </source>
</evidence>
<organism evidence="1 2">
    <name type="scientific">Chloebia gouldiae</name>
    <name type="common">Gouldian finch</name>
    <name type="synonym">Erythrura gouldiae</name>
    <dbReference type="NCBI Taxonomy" id="44316"/>
    <lineage>
        <taxon>Eukaryota</taxon>
        <taxon>Metazoa</taxon>
        <taxon>Chordata</taxon>
        <taxon>Craniata</taxon>
        <taxon>Vertebrata</taxon>
        <taxon>Euteleostomi</taxon>
        <taxon>Archelosauria</taxon>
        <taxon>Archosauria</taxon>
        <taxon>Dinosauria</taxon>
        <taxon>Saurischia</taxon>
        <taxon>Theropoda</taxon>
        <taxon>Coelurosauria</taxon>
        <taxon>Aves</taxon>
        <taxon>Neognathae</taxon>
        <taxon>Neoaves</taxon>
        <taxon>Telluraves</taxon>
        <taxon>Australaves</taxon>
        <taxon>Passeriformes</taxon>
        <taxon>Passeroidea</taxon>
        <taxon>Passeridae</taxon>
        <taxon>Chloebia</taxon>
    </lineage>
</organism>